<organism evidence="4 5">
    <name type="scientific">Nitratiruptor tergarcus DSM 16512</name>
    <dbReference type="NCBI Taxonomy" id="1069081"/>
    <lineage>
        <taxon>Bacteria</taxon>
        <taxon>Pseudomonadati</taxon>
        <taxon>Campylobacterota</taxon>
        <taxon>Epsilonproteobacteria</taxon>
        <taxon>Nautiliales</taxon>
        <taxon>Nitratiruptoraceae</taxon>
        <taxon>Nitratiruptor</taxon>
    </lineage>
</organism>
<dbReference type="SUPFAM" id="SSF51735">
    <property type="entry name" value="NAD(P)-binding Rossmann-fold domains"/>
    <property type="match status" value="1"/>
</dbReference>
<gene>
    <name evidence="4" type="ORF">SAMN05660197_0478</name>
</gene>
<dbReference type="PANTHER" id="PTHR44169:SF6">
    <property type="entry name" value="NADPH-DEPENDENT 1-ACYLDIHYDROXYACETONE PHOSPHATE REDUCTASE"/>
    <property type="match status" value="1"/>
</dbReference>
<protein>
    <submittedName>
        <fullName evidence="4">Short-chain dehydrogenase</fullName>
    </submittedName>
</protein>
<comment type="similarity">
    <text evidence="1 3">Belongs to the short-chain dehydrogenases/reductases (SDR) family.</text>
</comment>
<reference evidence="5" key="1">
    <citation type="submission" date="2017-04" db="EMBL/GenBank/DDBJ databases">
        <authorList>
            <person name="Varghese N."/>
            <person name="Submissions S."/>
        </authorList>
    </citation>
    <scope>NUCLEOTIDE SEQUENCE [LARGE SCALE GENOMIC DNA]</scope>
    <source>
        <strain evidence="5">DSM 16512</strain>
    </source>
</reference>
<dbReference type="Proteomes" id="UP000192602">
    <property type="component" value="Unassembled WGS sequence"/>
</dbReference>
<evidence type="ECO:0000256" key="1">
    <source>
        <dbReference type="ARBA" id="ARBA00006484"/>
    </source>
</evidence>
<dbReference type="OrthoDB" id="5354363at2"/>
<dbReference type="Pfam" id="PF00106">
    <property type="entry name" value="adh_short"/>
    <property type="match status" value="1"/>
</dbReference>
<dbReference type="InterPro" id="IPR020904">
    <property type="entry name" value="Sc_DH/Rdtase_CS"/>
</dbReference>
<dbReference type="AlphaFoldDB" id="A0A1W1WR81"/>
<dbReference type="CDD" id="cd05374">
    <property type="entry name" value="17beta-HSD-like_SDR_c"/>
    <property type="match status" value="1"/>
</dbReference>
<evidence type="ECO:0000256" key="2">
    <source>
        <dbReference type="ARBA" id="ARBA00023002"/>
    </source>
</evidence>
<dbReference type="RefSeq" id="WP_084274980.1">
    <property type="nucleotide sequence ID" value="NZ_AP026671.1"/>
</dbReference>
<dbReference type="PANTHER" id="PTHR44169">
    <property type="entry name" value="NADPH-DEPENDENT 1-ACYLDIHYDROXYACETONE PHOSPHATE REDUCTASE"/>
    <property type="match status" value="1"/>
</dbReference>
<keyword evidence="2" id="KW-0560">Oxidoreductase</keyword>
<dbReference type="EMBL" id="FWWZ01000001">
    <property type="protein sequence ID" value="SMC08712.1"/>
    <property type="molecule type" value="Genomic_DNA"/>
</dbReference>
<dbReference type="GO" id="GO:0016491">
    <property type="term" value="F:oxidoreductase activity"/>
    <property type="evidence" value="ECO:0007669"/>
    <property type="project" value="UniProtKB-KW"/>
</dbReference>
<evidence type="ECO:0000256" key="3">
    <source>
        <dbReference type="RuleBase" id="RU000363"/>
    </source>
</evidence>
<name>A0A1W1WR81_9BACT</name>
<proteinExistence type="inferred from homology"/>
<evidence type="ECO:0000313" key="5">
    <source>
        <dbReference type="Proteomes" id="UP000192602"/>
    </source>
</evidence>
<sequence length="273" mass="30797">MSKTVLITGCSSGIGLETTKLCKKEGFKVFATARKREDLQRLTSFELEPIFLELTDIQSIHKAVEEFLQKSNGKIDILFNNAAYGQPGALEDLPLKALQEQFATNLFGWHALTQKIIPIMRKQGFGRIIHHSSILGLIALKYRGAYNASKFALEGYTDTLRLELQGSGIDVITLNTGPVISNFRKNALQKFLGYIDMQKSPHKRLYKEELKRMEGSKNPPFTLTSEEVAKIIVDIMQTPHPKPRYYITKASTVLVLFKRALPTSLLDKILQKI</sequence>
<dbReference type="PRINTS" id="PR00080">
    <property type="entry name" value="SDRFAMILY"/>
</dbReference>
<dbReference type="InterPro" id="IPR036291">
    <property type="entry name" value="NAD(P)-bd_dom_sf"/>
</dbReference>
<dbReference type="PRINTS" id="PR00081">
    <property type="entry name" value="GDHRDH"/>
</dbReference>
<dbReference type="InterPro" id="IPR002347">
    <property type="entry name" value="SDR_fam"/>
</dbReference>
<dbReference type="Gene3D" id="3.40.50.720">
    <property type="entry name" value="NAD(P)-binding Rossmann-like Domain"/>
    <property type="match status" value="1"/>
</dbReference>
<accession>A0A1W1WR81</accession>
<dbReference type="PROSITE" id="PS00061">
    <property type="entry name" value="ADH_SHORT"/>
    <property type="match status" value="1"/>
</dbReference>
<keyword evidence="5" id="KW-1185">Reference proteome</keyword>
<dbReference type="STRING" id="1069081.SAMN05660197_0478"/>
<evidence type="ECO:0000313" key="4">
    <source>
        <dbReference type="EMBL" id="SMC08712.1"/>
    </source>
</evidence>